<feature type="domain" description="C2H2-type" evidence="10">
    <location>
        <begin position="370"/>
        <end position="398"/>
    </location>
</feature>
<keyword evidence="4 7" id="KW-0863">Zinc-finger</keyword>
<dbReference type="SUPFAM" id="SSF57667">
    <property type="entry name" value="beta-beta-alpha zinc fingers"/>
    <property type="match status" value="5"/>
</dbReference>
<comment type="subcellular location">
    <subcellularLocation>
        <location evidence="1">Nucleus</location>
    </subcellularLocation>
</comment>
<protein>
    <submittedName>
        <fullName evidence="12">Zinc finger protein 311</fullName>
    </submittedName>
</protein>
<proteinExistence type="predicted"/>
<feature type="domain" description="ZAD" evidence="11">
    <location>
        <begin position="8"/>
        <end position="79"/>
    </location>
</feature>
<dbReference type="GO" id="GO:0003700">
    <property type="term" value="F:DNA-binding transcription factor activity"/>
    <property type="evidence" value="ECO:0007669"/>
    <property type="project" value="TreeGrafter"/>
</dbReference>
<evidence type="ECO:0000256" key="5">
    <source>
        <dbReference type="ARBA" id="ARBA00022833"/>
    </source>
</evidence>
<feature type="domain" description="C2H2-type" evidence="10">
    <location>
        <begin position="315"/>
        <end position="342"/>
    </location>
</feature>
<feature type="domain" description="C2H2-type" evidence="10">
    <location>
        <begin position="428"/>
        <end position="451"/>
    </location>
</feature>
<feature type="binding site" evidence="8">
    <location>
        <position position="52"/>
    </location>
    <ligand>
        <name>Zn(2+)</name>
        <dbReference type="ChEBI" id="CHEBI:29105"/>
    </ligand>
</feature>
<dbReference type="GO" id="GO:0008270">
    <property type="term" value="F:zinc ion binding"/>
    <property type="evidence" value="ECO:0007669"/>
    <property type="project" value="UniProtKB-UniRule"/>
</dbReference>
<dbReference type="GO" id="GO:0006357">
    <property type="term" value="P:regulation of transcription by RNA polymerase II"/>
    <property type="evidence" value="ECO:0007669"/>
    <property type="project" value="TreeGrafter"/>
</dbReference>
<dbReference type="PROSITE" id="PS51915">
    <property type="entry name" value="ZAD"/>
    <property type="match status" value="1"/>
</dbReference>
<accession>A0A8D8WME4</accession>
<feature type="domain" description="C2H2-type" evidence="10">
    <location>
        <begin position="341"/>
        <end position="369"/>
    </location>
</feature>
<dbReference type="Gene3D" id="3.30.160.60">
    <property type="entry name" value="Classic Zinc Finger"/>
    <property type="match status" value="4"/>
</dbReference>
<feature type="binding site" evidence="8">
    <location>
        <position position="10"/>
    </location>
    <ligand>
        <name>Zn(2+)</name>
        <dbReference type="ChEBI" id="CHEBI:29105"/>
    </ligand>
</feature>
<dbReference type="Pfam" id="PF13894">
    <property type="entry name" value="zf-C2H2_4"/>
    <property type="match status" value="1"/>
</dbReference>
<evidence type="ECO:0000259" key="11">
    <source>
        <dbReference type="PROSITE" id="PS51915"/>
    </source>
</evidence>
<keyword evidence="3" id="KW-0677">Repeat</keyword>
<dbReference type="PANTHER" id="PTHR24390:SF242">
    <property type="entry name" value="ZINC FINGER PROTEIN 76"/>
    <property type="match status" value="1"/>
</dbReference>
<dbReference type="GO" id="GO:0000978">
    <property type="term" value="F:RNA polymerase II cis-regulatory region sequence-specific DNA binding"/>
    <property type="evidence" value="ECO:0007669"/>
    <property type="project" value="TreeGrafter"/>
</dbReference>
<evidence type="ECO:0000256" key="8">
    <source>
        <dbReference type="PROSITE-ProRule" id="PRU01263"/>
    </source>
</evidence>
<dbReference type="AlphaFoldDB" id="A0A8D8WME4"/>
<dbReference type="Pfam" id="PF00096">
    <property type="entry name" value="zf-C2H2"/>
    <property type="match status" value="2"/>
</dbReference>
<dbReference type="SUPFAM" id="SSF57716">
    <property type="entry name" value="Glucocorticoid receptor-like (DNA-binding domain)"/>
    <property type="match status" value="1"/>
</dbReference>
<evidence type="ECO:0000256" key="3">
    <source>
        <dbReference type="ARBA" id="ARBA00022737"/>
    </source>
</evidence>
<dbReference type="Gene3D" id="3.40.1800.20">
    <property type="match status" value="1"/>
</dbReference>
<dbReference type="GO" id="GO:0005634">
    <property type="term" value="C:nucleus"/>
    <property type="evidence" value="ECO:0007669"/>
    <property type="project" value="UniProtKB-SubCell"/>
</dbReference>
<evidence type="ECO:0000256" key="7">
    <source>
        <dbReference type="PROSITE-ProRule" id="PRU00042"/>
    </source>
</evidence>
<evidence type="ECO:0000256" key="2">
    <source>
        <dbReference type="ARBA" id="ARBA00022723"/>
    </source>
</evidence>
<feature type="binding site" evidence="8">
    <location>
        <position position="13"/>
    </location>
    <ligand>
        <name>Zn(2+)</name>
        <dbReference type="ChEBI" id="CHEBI:29105"/>
    </ligand>
</feature>
<sequence length="717" mass="82722">MSEAVMQTSCRLCLEHDDNLMNVFDVPDLDKLIYQCVCIKIVLSDSLPTDVCFKCIGELQNWMKFKKTCDDSQKTLLKHCKKSTMPSIRIQNIMNDSIEVDLSVFDHESLLDNLETSTNQSIVSFLPCHSTPLPEVITQNSMSSQLIPSNEKEDLSLFKPIKREVQLMESCEDSQEESMQAEEEQHLNGISLSCVDNLNKEETLNNKSQNKANEKPPCDKIVFKKPLYVKSIERCYQGLKQNEERFPAKNRNYKCNLCRKQFTTFKSISFHDQLEHKSILESRGVTCNECAQVFLNKTRLETHILMQHSTRSLDYQCTICSRCYVSKQSLNSHMTSHSDKNKCDKCSKRFTSASLLSVHIDRFHRKVKHHSCNTCSKLFYTPAEVNRHQRTVHLKIKRFRCHQCNLELSSRSALANHTRSVHSDEKAIVCDQCGERFKTQSQRWYHFKKMHDEYVTVFSCPLCKQIFSTKMGYRIHVKTHRPSEDVICFYCNQSFACKRNLRQHIGRIHRKPNQTCDLCGQIFLRHHKCLALNVNASIVKDREKSRRNKYAIATSQNGKHAQSVIEKTPKPDDIGFLKTDGKNWNCERCENIYTKKSNLKRHMVKKHGLAVKKLKLNDSVDTREEIINSIKSHVLENVVKERPNLVDTSEAQDDTQEPRDHPKSGNQVSPAVSTVGNEKCLCILPLRAPIILLVLLPMPTCSEHQNLNLINCFLSGF</sequence>
<evidence type="ECO:0000313" key="12">
    <source>
        <dbReference type="EMBL" id="CAG6665552.1"/>
    </source>
</evidence>
<dbReference type="InterPro" id="IPR036236">
    <property type="entry name" value="Znf_C2H2_sf"/>
</dbReference>
<dbReference type="SMART" id="SM00868">
    <property type="entry name" value="zf-AD"/>
    <property type="match status" value="1"/>
</dbReference>
<dbReference type="PANTHER" id="PTHR24390">
    <property type="entry name" value="ZINC FINGER PROTEIN"/>
    <property type="match status" value="1"/>
</dbReference>
<dbReference type="Pfam" id="PF02892">
    <property type="entry name" value="zf-BED"/>
    <property type="match status" value="1"/>
</dbReference>
<dbReference type="InterPro" id="IPR003656">
    <property type="entry name" value="Znf_BED"/>
</dbReference>
<dbReference type="Pfam" id="PF07776">
    <property type="entry name" value="zf-AD"/>
    <property type="match status" value="1"/>
</dbReference>
<dbReference type="InterPro" id="IPR012934">
    <property type="entry name" value="Znf_AD"/>
</dbReference>
<keyword evidence="2 8" id="KW-0479">Metal-binding</keyword>
<keyword evidence="5 8" id="KW-0862">Zinc</keyword>
<reference evidence="12" key="1">
    <citation type="submission" date="2021-05" db="EMBL/GenBank/DDBJ databases">
        <authorList>
            <person name="Alioto T."/>
            <person name="Alioto T."/>
            <person name="Gomez Garrido J."/>
        </authorList>
    </citation>
    <scope>NUCLEOTIDE SEQUENCE</scope>
</reference>
<evidence type="ECO:0000259" key="10">
    <source>
        <dbReference type="PROSITE" id="PS50157"/>
    </source>
</evidence>
<feature type="domain" description="C2H2-type" evidence="10">
    <location>
        <begin position="584"/>
        <end position="607"/>
    </location>
</feature>
<evidence type="ECO:0000256" key="6">
    <source>
        <dbReference type="ARBA" id="ARBA00023242"/>
    </source>
</evidence>
<feature type="region of interest" description="Disordered" evidence="9">
    <location>
        <begin position="642"/>
        <end position="671"/>
    </location>
</feature>
<evidence type="ECO:0000256" key="9">
    <source>
        <dbReference type="SAM" id="MobiDB-lite"/>
    </source>
</evidence>
<dbReference type="PROSITE" id="PS50157">
    <property type="entry name" value="ZINC_FINGER_C2H2_2"/>
    <property type="match status" value="10"/>
</dbReference>
<keyword evidence="6" id="KW-0539">Nucleus</keyword>
<feature type="domain" description="C2H2-type" evidence="10">
    <location>
        <begin position="285"/>
        <end position="313"/>
    </location>
</feature>
<name>A0A8D8WME4_9HEMI</name>
<evidence type="ECO:0000256" key="4">
    <source>
        <dbReference type="ARBA" id="ARBA00022771"/>
    </source>
</evidence>
<feature type="binding site" evidence="8">
    <location>
        <position position="55"/>
    </location>
    <ligand>
        <name>Zn(2+)</name>
        <dbReference type="ChEBI" id="CHEBI:29105"/>
    </ligand>
</feature>
<feature type="domain" description="C2H2-type" evidence="10">
    <location>
        <begin position="486"/>
        <end position="514"/>
    </location>
</feature>
<feature type="domain" description="C2H2-type" evidence="10">
    <location>
        <begin position="458"/>
        <end position="485"/>
    </location>
</feature>
<dbReference type="InterPro" id="IPR013087">
    <property type="entry name" value="Znf_C2H2_type"/>
</dbReference>
<dbReference type="SMART" id="SM00355">
    <property type="entry name" value="ZnF_C2H2"/>
    <property type="match status" value="10"/>
</dbReference>
<feature type="domain" description="C2H2-type" evidence="10">
    <location>
        <begin position="253"/>
        <end position="276"/>
    </location>
</feature>
<feature type="domain" description="C2H2-type" evidence="10">
    <location>
        <begin position="399"/>
        <end position="427"/>
    </location>
</feature>
<dbReference type="PROSITE" id="PS00028">
    <property type="entry name" value="ZINC_FINGER_C2H2_1"/>
    <property type="match status" value="10"/>
</dbReference>
<dbReference type="EMBL" id="HBUF01210997">
    <property type="protein sequence ID" value="CAG6665552.1"/>
    <property type="molecule type" value="Transcribed_RNA"/>
</dbReference>
<evidence type="ECO:0000256" key="1">
    <source>
        <dbReference type="ARBA" id="ARBA00004123"/>
    </source>
</evidence>
<organism evidence="12">
    <name type="scientific">Cacopsylla melanoneura</name>
    <dbReference type="NCBI Taxonomy" id="428564"/>
    <lineage>
        <taxon>Eukaryota</taxon>
        <taxon>Metazoa</taxon>
        <taxon>Ecdysozoa</taxon>
        <taxon>Arthropoda</taxon>
        <taxon>Hexapoda</taxon>
        <taxon>Insecta</taxon>
        <taxon>Pterygota</taxon>
        <taxon>Neoptera</taxon>
        <taxon>Paraneoptera</taxon>
        <taxon>Hemiptera</taxon>
        <taxon>Sternorrhyncha</taxon>
        <taxon>Psylloidea</taxon>
        <taxon>Psyllidae</taxon>
        <taxon>Psyllinae</taxon>
        <taxon>Cacopsylla</taxon>
    </lineage>
</organism>